<keyword evidence="3" id="KW-1185">Reference proteome</keyword>
<dbReference type="SMART" id="SM00312">
    <property type="entry name" value="PX"/>
    <property type="match status" value="1"/>
</dbReference>
<dbReference type="PROSITE" id="PS50195">
    <property type="entry name" value="PX"/>
    <property type="match status" value="1"/>
</dbReference>
<evidence type="ECO:0000259" key="1">
    <source>
        <dbReference type="PROSITE" id="PS50195"/>
    </source>
</evidence>
<gene>
    <name evidence="2" type="ORF">GCK32_007939</name>
</gene>
<protein>
    <recommendedName>
        <fullName evidence="1">PX domain-containing protein</fullName>
    </recommendedName>
</protein>
<comment type="caution">
    <text evidence="2">The sequence shown here is derived from an EMBL/GenBank/DDBJ whole genome shotgun (WGS) entry which is preliminary data.</text>
</comment>
<evidence type="ECO:0000313" key="3">
    <source>
        <dbReference type="Proteomes" id="UP001331761"/>
    </source>
</evidence>
<dbReference type="PANTHER" id="PTHR22775:SF3">
    <property type="entry name" value="SORTING NEXIN-13"/>
    <property type="match status" value="1"/>
</dbReference>
<proteinExistence type="predicted"/>
<name>A0AAN8ID26_TRICO</name>
<dbReference type="Gene3D" id="3.30.1520.10">
    <property type="entry name" value="Phox-like domain"/>
    <property type="match status" value="1"/>
</dbReference>
<reference evidence="2 3" key="1">
    <citation type="submission" date="2019-10" db="EMBL/GenBank/DDBJ databases">
        <title>Assembly and Annotation for the nematode Trichostrongylus colubriformis.</title>
        <authorList>
            <person name="Martin J."/>
        </authorList>
    </citation>
    <scope>NUCLEOTIDE SEQUENCE [LARGE SCALE GENOMIC DNA]</scope>
    <source>
        <strain evidence="2">G859</strain>
        <tissue evidence="2">Whole worm</tissue>
    </source>
</reference>
<feature type="non-terminal residue" evidence="2">
    <location>
        <position position="286"/>
    </location>
</feature>
<accession>A0AAN8ID26</accession>
<dbReference type="PANTHER" id="PTHR22775">
    <property type="entry name" value="SORTING NEXIN"/>
    <property type="match status" value="1"/>
</dbReference>
<feature type="domain" description="PX" evidence="1">
    <location>
        <begin position="13"/>
        <end position="129"/>
    </location>
</feature>
<dbReference type="InterPro" id="IPR036871">
    <property type="entry name" value="PX_dom_sf"/>
</dbReference>
<organism evidence="2 3">
    <name type="scientific">Trichostrongylus colubriformis</name>
    <name type="common">Black scour worm</name>
    <dbReference type="NCBI Taxonomy" id="6319"/>
    <lineage>
        <taxon>Eukaryota</taxon>
        <taxon>Metazoa</taxon>
        <taxon>Ecdysozoa</taxon>
        <taxon>Nematoda</taxon>
        <taxon>Chromadorea</taxon>
        <taxon>Rhabditida</taxon>
        <taxon>Rhabditina</taxon>
        <taxon>Rhabditomorpha</taxon>
        <taxon>Strongyloidea</taxon>
        <taxon>Trichostrongylidae</taxon>
        <taxon>Trichostrongylus</taxon>
    </lineage>
</organism>
<dbReference type="EMBL" id="WIXE01025723">
    <property type="protein sequence ID" value="KAK5964503.1"/>
    <property type="molecule type" value="Genomic_DNA"/>
</dbReference>
<dbReference type="GO" id="GO:0035091">
    <property type="term" value="F:phosphatidylinositol binding"/>
    <property type="evidence" value="ECO:0007669"/>
    <property type="project" value="InterPro"/>
</dbReference>
<dbReference type="AlphaFoldDB" id="A0AAN8ID26"/>
<dbReference type="Proteomes" id="UP001331761">
    <property type="component" value="Unassembled WGS sequence"/>
</dbReference>
<dbReference type="Pfam" id="PF00787">
    <property type="entry name" value="PX"/>
    <property type="match status" value="1"/>
</dbReference>
<dbReference type="InterPro" id="IPR001683">
    <property type="entry name" value="PX_dom"/>
</dbReference>
<dbReference type="SUPFAM" id="SSF64268">
    <property type="entry name" value="PX domain"/>
    <property type="match status" value="1"/>
</dbReference>
<evidence type="ECO:0000313" key="2">
    <source>
        <dbReference type="EMBL" id="KAK5964503.1"/>
    </source>
</evidence>
<sequence length="286" mass="33730">MALLDIESMSPQMNNDFNVRILNYKVVEEGKYALYTIQLTIDGYTWVVERRYSEFDAMDMRRFPDRKKSFLPPKRLIRNLEAEFLEERRMELEKYCRALLELEVWYQKQKKVNSLPLLTAKFFDFHQYPIPARDQLDSEQAGHLFIFVVDWRAPLPLLAIKRIRELPRDHSRNWNECVRIVKMMVPAGNRTTRNEAVMYPRMVADIGNTIDFLHRVRALKIRGAKGYVGTSNIVWSSLSYSLHFCKNLLALWITDSDASKVHGLNAIKRTLRRLVVHYSMNNLEVS</sequence>